<organism evidence="2 3">
    <name type="scientific">Coniochaeta ligniaria NRRL 30616</name>
    <dbReference type="NCBI Taxonomy" id="1408157"/>
    <lineage>
        <taxon>Eukaryota</taxon>
        <taxon>Fungi</taxon>
        <taxon>Dikarya</taxon>
        <taxon>Ascomycota</taxon>
        <taxon>Pezizomycotina</taxon>
        <taxon>Sordariomycetes</taxon>
        <taxon>Sordariomycetidae</taxon>
        <taxon>Coniochaetales</taxon>
        <taxon>Coniochaetaceae</taxon>
        <taxon>Coniochaeta</taxon>
    </lineage>
</organism>
<keyword evidence="3" id="KW-1185">Reference proteome</keyword>
<dbReference type="OrthoDB" id="6220758at2759"/>
<evidence type="ECO:0000313" key="3">
    <source>
        <dbReference type="Proteomes" id="UP000182658"/>
    </source>
</evidence>
<evidence type="ECO:0000313" key="2">
    <source>
        <dbReference type="EMBL" id="OIW25605.1"/>
    </source>
</evidence>
<accession>A0A1J7IDW6</accession>
<sequence length="227" mass="24861">MQAVLGTHTPSMARGLATGLSRAFTSRPRPSIASRLARQATSTRSAYSTVIYQGQNPASKERKIDDTQVYGSEVKLNPSESEADVAADRGEMDPLRKETRDTILIVDAVKVHKCERPTDSQQAVHADRYMPDPLKEKHVRIVLEGDECHPTASEEAVHADRYMPDPLKGKDLKHATVFVEGEATILVEGDEGNKRVWATDSEEAGRADRHMPDPLKGKPGGSSQVHG</sequence>
<proteinExistence type="predicted"/>
<dbReference type="EMBL" id="KV875101">
    <property type="protein sequence ID" value="OIW25605.1"/>
    <property type="molecule type" value="Genomic_DNA"/>
</dbReference>
<name>A0A1J7IDW6_9PEZI</name>
<dbReference type="InParanoid" id="A0A1J7IDW6"/>
<feature type="compositionally biased region" description="Basic and acidic residues" evidence="1">
    <location>
        <begin position="203"/>
        <end position="216"/>
    </location>
</feature>
<feature type="region of interest" description="Disordered" evidence="1">
    <location>
        <begin position="190"/>
        <end position="227"/>
    </location>
</feature>
<dbReference type="Proteomes" id="UP000182658">
    <property type="component" value="Unassembled WGS sequence"/>
</dbReference>
<protein>
    <submittedName>
        <fullName evidence="2">Uncharacterized protein</fullName>
    </submittedName>
</protein>
<gene>
    <name evidence="2" type="ORF">CONLIGDRAFT_684151</name>
</gene>
<reference evidence="2 3" key="1">
    <citation type="submission" date="2016-10" db="EMBL/GenBank/DDBJ databases">
        <title>Draft genome sequence of Coniochaeta ligniaria NRRL30616, a lignocellulolytic fungus for bioabatement of inhibitors in plant biomass hydrolysates.</title>
        <authorList>
            <consortium name="DOE Joint Genome Institute"/>
            <person name="Jimenez D.J."/>
            <person name="Hector R.E."/>
            <person name="Riley R."/>
            <person name="Sun H."/>
            <person name="Grigoriev I.V."/>
            <person name="Van Elsas J.D."/>
            <person name="Nichols N.N."/>
        </authorList>
    </citation>
    <scope>NUCLEOTIDE SEQUENCE [LARGE SCALE GENOMIC DNA]</scope>
    <source>
        <strain evidence="2 3">NRRL 30616</strain>
    </source>
</reference>
<dbReference type="AlphaFoldDB" id="A0A1J7IDW6"/>
<evidence type="ECO:0000256" key="1">
    <source>
        <dbReference type="SAM" id="MobiDB-lite"/>
    </source>
</evidence>